<reference evidence="2" key="1">
    <citation type="journal article" date="2020" name="bioRxiv">
        <title>A rank-normalized archaeal taxonomy based on genome phylogeny resolves widespread incomplete and uneven classifications.</title>
        <authorList>
            <person name="Rinke C."/>
            <person name="Chuvochina M."/>
            <person name="Mussig A.J."/>
            <person name="Chaumeil P.-A."/>
            <person name="Waite D.W."/>
            <person name="Whitman W.B."/>
            <person name="Parks D.H."/>
            <person name="Hugenholtz P."/>
        </authorList>
    </citation>
    <scope>NUCLEOTIDE SEQUENCE</scope>
    <source>
        <strain evidence="2">UBA8853</strain>
    </source>
</reference>
<feature type="region of interest" description="Disordered" evidence="1">
    <location>
        <begin position="886"/>
        <end position="949"/>
    </location>
</feature>
<feature type="compositionally biased region" description="Polar residues" evidence="1">
    <location>
        <begin position="889"/>
        <end position="903"/>
    </location>
</feature>
<accession>A0A832TBV3</accession>
<dbReference type="Proteomes" id="UP000619545">
    <property type="component" value="Unassembled WGS sequence"/>
</dbReference>
<evidence type="ECO:0000313" key="2">
    <source>
        <dbReference type="EMBL" id="HII70756.1"/>
    </source>
</evidence>
<comment type="caution">
    <text evidence="2">The sequence shown here is derived from an EMBL/GenBank/DDBJ whole genome shotgun (WGS) entry which is preliminary data.</text>
</comment>
<protein>
    <submittedName>
        <fullName evidence="2">Uncharacterized protein</fullName>
    </submittedName>
</protein>
<feature type="compositionally biased region" description="Basic residues" evidence="1">
    <location>
        <begin position="933"/>
        <end position="949"/>
    </location>
</feature>
<name>A0A832TBV3_9EURY</name>
<dbReference type="AlphaFoldDB" id="A0A832TBV3"/>
<sequence>MVVLAFVLILLALTPLQPVQGQEVGTLAEHLRKAYGEDWPHYAPWVHSEIKVADDVKAYNLRAVDLGYDLVPGVPAHGVLVAYASSSKVGLAFVNRTGEFFKLCEVPLEAPPKYREGLDLDYMEAEGDSTKKTVLIAWGADNRLYALRVKLGVYRPHENANFPAVAEVSNPIEIDLPPGYTDVKRVRVLALGDKFVVFFTARREDKPTEEYGYDLFYALIDPDGTVKLGPKDFGFQDIMVFQVKPLNGPSLIGLAFMGRWRQYIAGVWWVTMRLEGNSIKVIQTTLISDSDFEIPCVERALLDFSFYPINSDEYSVLVVWNDCRCPKVLFERIAQLVPGAEFRYRKDKTWVVYGQRLKVDKNGYTSKLGKNFPVMYLMTVTQTTTQTISGGAVESWDITFGEIDSVTVYTTHGSEEKYFVVDASIKVFDVAISKWLNYARTGEFEEKNTYGFDILSVPLPVNPDSPGIVGTEVDMADVEVSLTNFGTSQTKQKWVAYPVFNKGGCEIIPKDQPSPECFIYLYGTIQFNETHATETPIVAADQTDVKARLLPDGVIIEGFIENINKKPSLFVMPVVAVVGPVKDIYLEYDTPDELLHKYIYPLDPFTVLKFRPIRTEDHPGAQVGPVTYDLRSQQPALPTVYLEVSYTTDFSDRVPAGPALVEILGPAPPEEPTPGTPLSGYAIIGDPEVMRSENVEIERIVNEELAETQVHVKFLPPAVETLERIAQVVASGTIDREAVREAASDALDELSKYLKQYNLLQSPSGIPAEVDSALQTLGELRDRAQDMKDEELVMKLNTVINNLKRLVEGTYHVFVLYHPVGSVQEYPKSIENREDLKRLVNELAYTGVTSWIPIDVDCEVPNVVPPETRTETSGTALITEVPVVLPPTESHSSAPKAGSQGQRGTEPVKPRGSAGGTSSNPTPLLPIVPYRRGLSRPRLRRRSCTRRAR</sequence>
<evidence type="ECO:0000313" key="3">
    <source>
        <dbReference type="Proteomes" id="UP000619545"/>
    </source>
</evidence>
<organism evidence="2 3">
    <name type="scientific">Methanopyrus kandleri</name>
    <dbReference type="NCBI Taxonomy" id="2320"/>
    <lineage>
        <taxon>Archaea</taxon>
        <taxon>Methanobacteriati</taxon>
        <taxon>Methanobacteriota</taxon>
        <taxon>Methanomada group</taxon>
        <taxon>Methanopyri</taxon>
        <taxon>Methanopyrales</taxon>
        <taxon>Methanopyraceae</taxon>
        <taxon>Methanopyrus</taxon>
    </lineage>
</organism>
<dbReference type="RefSeq" id="WP_011018476.1">
    <property type="nucleotide sequence ID" value="NZ_DUJS01000004.1"/>
</dbReference>
<gene>
    <name evidence="2" type="ORF">HA336_05935</name>
</gene>
<dbReference type="EMBL" id="DUJS01000004">
    <property type="protein sequence ID" value="HII70756.1"/>
    <property type="molecule type" value="Genomic_DNA"/>
</dbReference>
<evidence type="ECO:0000256" key="1">
    <source>
        <dbReference type="SAM" id="MobiDB-lite"/>
    </source>
</evidence>
<proteinExistence type="predicted"/>